<dbReference type="EMBL" id="VSRR010002935">
    <property type="protein sequence ID" value="MPC33894.1"/>
    <property type="molecule type" value="Genomic_DNA"/>
</dbReference>
<evidence type="ECO:0000313" key="1">
    <source>
        <dbReference type="EMBL" id="MPC33894.1"/>
    </source>
</evidence>
<dbReference type="AlphaFoldDB" id="A0A5B7EN99"/>
<accession>A0A5B7EN99</accession>
<proteinExistence type="predicted"/>
<name>A0A5B7EN99_PORTR</name>
<keyword evidence="2" id="KW-1185">Reference proteome</keyword>
<comment type="caution">
    <text evidence="1">The sequence shown here is derived from an EMBL/GenBank/DDBJ whole genome shotgun (WGS) entry which is preliminary data.</text>
</comment>
<sequence>MENLSFYGIEKNDSLEPELLQEQYGNNGNTQSVLEQLLHGVAFNNLFYLKMACGKCLIKFDDQSYHYPASGLTIIPLDPLASLAAAAAAAAAVTTTITWSLARVASAS</sequence>
<reference evidence="1 2" key="1">
    <citation type="submission" date="2019-05" db="EMBL/GenBank/DDBJ databases">
        <title>Another draft genome of Portunus trituberculatus and its Hox gene families provides insights of decapod evolution.</title>
        <authorList>
            <person name="Jeong J.-H."/>
            <person name="Song I."/>
            <person name="Kim S."/>
            <person name="Choi T."/>
            <person name="Kim D."/>
            <person name="Ryu S."/>
            <person name="Kim W."/>
        </authorList>
    </citation>
    <scope>NUCLEOTIDE SEQUENCE [LARGE SCALE GENOMIC DNA]</scope>
    <source>
        <tissue evidence="1">Muscle</tissue>
    </source>
</reference>
<protein>
    <submittedName>
        <fullName evidence="1">Uncharacterized protein</fullName>
    </submittedName>
</protein>
<organism evidence="1 2">
    <name type="scientific">Portunus trituberculatus</name>
    <name type="common">Swimming crab</name>
    <name type="synonym">Neptunus trituberculatus</name>
    <dbReference type="NCBI Taxonomy" id="210409"/>
    <lineage>
        <taxon>Eukaryota</taxon>
        <taxon>Metazoa</taxon>
        <taxon>Ecdysozoa</taxon>
        <taxon>Arthropoda</taxon>
        <taxon>Crustacea</taxon>
        <taxon>Multicrustacea</taxon>
        <taxon>Malacostraca</taxon>
        <taxon>Eumalacostraca</taxon>
        <taxon>Eucarida</taxon>
        <taxon>Decapoda</taxon>
        <taxon>Pleocyemata</taxon>
        <taxon>Brachyura</taxon>
        <taxon>Eubrachyura</taxon>
        <taxon>Portunoidea</taxon>
        <taxon>Portunidae</taxon>
        <taxon>Portuninae</taxon>
        <taxon>Portunus</taxon>
    </lineage>
</organism>
<gene>
    <name evidence="1" type="ORF">E2C01_027261</name>
</gene>
<evidence type="ECO:0000313" key="2">
    <source>
        <dbReference type="Proteomes" id="UP000324222"/>
    </source>
</evidence>
<dbReference type="Proteomes" id="UP000324222">
    <property type="component" value="Unassembled WGS sequence"/>
</dbReference>